<sequence>MAGMDGSINLEQSKDCSTKARKSWLAIQTLFKEGRAELGCVWSKQGQSKEGWKAPLVDQSTIWSIDLGGQAELGWLINQPFGQLIKDGRSGWLGLGRVGQPGLINLDKSLDCSWRVGLACSLLIDQGGLGLRAGRCNRINFHNSIGSSDFAGYHQSEAGLF</sequence>
<evidence type="ECO:0000313" key="2">
    <source>
        <dbReference type="Proteomes" id="UP001153365"/>
    </source>
</evidence>
<reference evidence="1" key="1">
    <citation type="submission" date="2022-06" db="EMBL/GenBank/DDBJ databases">
        <authorList>
            <consortium name="SYNGENTA / RWTH Aachen University"/>
        </authorList>
    </citation>
    <scope>NUCLEOTIDE SEQUENCE</scope>
</reference>
<proteinExistence type="predicted"/>
<evidence type="ECO:0000313" key="1">
    <source>
        <dbReference type="EMBL" id="CAH7682260.1"/>
    </source>
</evidence>
<keyword evidence="2" id="KW-1185">Reference proteome</keyword>
<dbReference type="AlphaFoldDB" id="A0AAV0B986"/>
<protein>
    <submittedName>
        <fullName evidence="1">Uncharacterized protein</fullName>
    </submittedName>
</protein>
<accession>A0AAV0B986</accession>
<name>A0AAV0B986_PHAPC</name>
<dbReference type="Proteomes" id="UP001153365">
    <property type="component" value="Unassembled WGS sequence"/>
</dbReference>
<dbReference type="EMBL" id="CALTRL010003972">
    <property type="protein sequence ID" value="CAH7682260.1"/>
    <property type="molecule type" value="Genomic_DNA"/>
</dbReference>
<organism evidence="1 2">
    <name type="scientific">Phakopsora pachyrhizi</name>
    <name type="common">Asian soybean rust disease fungus</name>
    <dbReference type="NCBI Taxonomy" id="170000"/>
    <lineage>
        <taxon>Eukaryota</taxon>
        <taxon>Fungi</taxon>
        <taxon>Dikarya</taxon>
        <taxon>Basidiomycota</taxon>
        <taxon>Pucciniomycotina</taxon>
        <taxon>Pucciniomycetes</taxon>
        <taxon>Pucciniales</taxon>
        <taxon>Phakopsoraceae</taxon>
        <taxon>Phakopsora</taxon>
    </lineage>
</organism>
<comment type="caution">
    <text evidence="1">The sequence shown here is derived from an EMBL/GenBank/DDBJ whole genome shotgun (WGS) entry which is preliminary data.</text>
</comment>
<gene>
    <name evidence="1" type="ORF">PPACK8108_LOCUS15067</name>
</gene>